<evidence type="ECO:0000256" key="1">
    <source>
        <dbReference type="ARBA" id="ARBA00001973"/>
    </source>
</evidence>
<dbReference type="Gene3D" id="1.10.1280.10">
    <property type="entry name" value="Di-copper center containing domain from catechol oxidase"/>
    <property type="match status" value="1"/>
</dbReference>
<sequence>MALSGTVVTLPIYVANTSATSGTATIAPGESISQESPLKPFHRSRNGTFWTSSAIRDTRSLGYTYPETADDSASCAIQAVNYLYGPSAGRPVNKTLSSGNFSKRDGPQQPGFYYEWITNIRVAQNALNSTFTVHVFLGNFNSNPKFWLVDPNQVGSHTVFMPFSSSAEQNAGLIVAGTVPLTKYLNHNATTGHYNTATNTGVERYLRNNLHWRVAKLADSTEVSRESMPSLKVSVVSCPVTEAKSEYDFPNWGDCTTHTNITDWMPAGLKFGEPV</sequence>
<name>A0A8H3FRQ2_9LECA</name>
<dbReference type="AlphaFoldDB" id="A0A8H3FRQ2"/>
<keyword evidence="2" id="KW-0560">Oxidoreductase</keyword>
<reference evidence="5" key="1">
    <citation type="submission" date="2021-03" db="EMBL/GenBank/DDBJ databases">
        <authorList>
            <person name="Tagirdzhanova G."/>
        </authorList>
    </citation>
    <scope>NUCLEOTIDE SEQUENCE</scope>
</reference>
<dbReference type="Proteomes" id="UP000664534">
    <property type="component" value="Unassembled WGS sequence"/>
</dbReference>
<evidence type="ECO:0000313" key="5">
    <source>
        <dbReference type="EMBL" id="CAF9929404.1"/>
    </source>
</evidence>
<dbReference type="GO" id="GO:0004497">
    <property type="term" value="F:monooxygenase activity"/>
    <property type="evidence" value="ECO:0007669"/>
    <property type="project" value="UniProtKB-KW"/>
</dbReference>
<feature type="domain" description="Tyrosinase C-terminal" evidence="4">
    <location>
        <begin position="115"/>
        <end position="235"/>
    </location>
</feature>
<accession>A0A8H3FRQ2</accession>
<protein>
    <recommendedName>
        <fullName evidence="4">Tyrosinase C-terminal domain-containing protein</fullName>
    </recommendedName>
</protein>
<evidence type="ECO:0000313" key="6">
    <source>
        <dbReference type="Proteomes" id="UP000664534"/>
    </source>
</evidence>
<dbReference type="OrthoDB" id="6132182at2759"/>
<comment type="cofactor">
    <cofactor evidence="1">
        <name>Cu(2+)</name>
        <dbReference type="ChEBI" id="CHEBI:29036"/>
    </cofactor>
</comment>
<dbReference type="Gene3D" id="2.60.310.20">
    <property type="match status" value="1"/>
</dbReference>
<dbReference type="EMBL" id="CAJPDT010000053">
    <property type="protein sequence ID" value="CAF9929404.1"/>
    <property type="molecule type" value="Genomic_DNA"/>
</dbReference>
<keyword evidence="3" id="KW-0503">Monooxygenase</keyword>
<proteinExistence type="predicted"/>
<comment type="caution">
    <text evidence="5">The sequence shown here is derived from an EMBL/GenBank/DDBJ whole genome shotgun (WGS) entry which is preliminary data.</text>
</comment>
<evidence type="ECO:0000256" key="3">
    <source>
        <dbReference type="ARBA" id="ARBA00023033"/>
    </source>
</evidence>
<gene>
    <name evidence="5" type="ORF">IMSHALPRED_007901</name>
</gene>
<dbReference type="InterPro" id="IPR041640">
    <property type="entry name" value="Tyrosinase_C"/>
</dbReference>
<evidence type="ECO:0000259" key="4">
    <source>
        <dbReference type="Pfam" id="PF18132"/>
    </source>
</evidence>
<evidence type="ECO:0000256" key="2">
    <source>
        <dbReference type="ARBA" id="ARBA00023002"/>
    </source>
</evidence>
<organism evidence="5 6">
    <name type="scientific">Imshaugia aleurites</name>
    <dbReference type="NCBI Taxonomy" id="172621"/>
    <lineage>
        <taxon>Eukaryota</taxon>
        <taxon>Fungi</taxon>
        <taxon>Dikarya</taxon>
        <taxon>Ascomycota</taxon>
        <taxon>Pezizomycotina</taxon>
        <taxon>Lecanoromycetes</taxon>
        <taxon>OSLEUM clade</taxon>
        <taxon>Lecanoromycetidae</taxon>
        <taxon>Lecanorales</taxon>
        <taxon>Lecanorineae</taxon>
        <taxon>Parmeliaceae</taxon>
        <taxon>Imshaugia</taxon>
    </lineage>
</organism>
<dbReference type="Pfam" id="PF18132">
    <property type="entry name" value="Tyrosinase_C"/>
    <property type="match status" value="1"/>
</dbReference>
<dbReference type="InterPro" id="IPR008922">
    <property type="entry name" value="Di-copper_centre_dom_sf"/>
</dbReference>
<keyword evidence="6" id="KW-1185">Reference proteome</keyword>